<name>A0A1H9FRA3_9RHOB</name>
<dbReference type="EMBL" id="FOEP01000006">
    <property type="protein sequence ID" value="SEQ40269.1"/>
    <property type="molecule type" value="Genomic_DNA"/>
</dbReference>
<evidence type="ECO:0000313" key="1">
    <source>
        <dbReference type="EMBL" id="SEQ40269.1"/>
    </source>
</evidence>
<gene>
    <name evidence="1" type="ORF">SAMN04488092_106181</name>
</gene>
<keyword evidence="1" id="KW-0808">Transferase</keyword>
<sequence>MSEQNTPTYPGGLDAVLTQMEGRRDPFVYGPDEALPPLDTDLEALTKILVDPSAPETGGSGTTYARKYRDLAKEFADAPALLMLHGLLIANLRRRDQPAHTPALFQRLWAEKADFLLAHLDARWLVSAMTTFGDHGATEVQRSLGQSLSVLFGMMKLYETERLFSGAPPDQAFAWKRRSAKTLALEMDAYAIVGGGLDVNMLGRLWQDAAQDPVIAPLTRHLLNLLINDDKTVFRRLRTMRTRREKKIAAKSSQTAPTSAKTNIALVPPARVITDPAMLNWGTVSLVKAPLPQILRFAAHHLDLGAHRVHIYLDAPEPETLAALSAHPRIAVTACDAAFWDAQKKGRMEAHQNRQSWVATLAYHATDCDWLAHIDVDEFLLPPAPLSDLLARAPANCAAIRMPPAEQLAGPGPEQFKLTTTTAGQPPSVLEDIYPTFGLHLPDGFVSHTEGKIIARTGLGHIRFNLHALSYRRAPASNVIPLAGLYLGHAHAPDWDTFRSHLDFRMTQGSYRKAAADDFKFRDIVEFLLDSEGEPGLRALFNEVCTATPHLTQSLAAHHMLLDRPLDLDAKVLRHFGTLPKG</sequence>
<organism evidence="1 2">
    <name type="scientific">Thalassovita taeanensis</name>
    <dbReference type="NCBI Taxonomy" id="657014"/>
    <lineage>
        <taxon>Bacteria</taxon>
        <taxon>Pseudomonadati</taxon>
        <taxon>Pseudomonadota</taxon>
        <taxon>Alphaproteobacteria</taxon>
        <taxon>Rhodobacterales</taxon>
        <taxon>Roseobacteraceae</taxon>
        <taxon>Thalassovita</taxon>
    </lineage>
</organism>
<dbReference type="OrthoDB" id="7834507at2"/>
<reference evidence="1 2" key="1">
    <citation type="submission" date="2016-10" db="EMBL/GenBank/DDBJ databases">
        <authorList>
            <person name="de Groot N.N."/>
        </authorList>
    </citation>
    <scope>NUCLEOTIDE SEQUENCE [LARGE SCALE GENOMIC DNA]</scope>
    <source>
        <strain evidence="1 2">DSM 22007</strain>
    </source>
</reference>
<dbReference type="Pfam" id="PF13704">
    <property type="entry name" value="Glyco_tranf_2_4"/>
    <property type="match status" value="1"/>
</dbReference>
<dbReference type="RefSeq" id="WP_090269873.1">
    <property type="nucleotide sequence ID" value="NZ_FOEP01000006.1"/>
</dbReference>
<dbReference type="GO" id="GO:0016740">
    <property type="term" value="F:transferase activity"/>
    <property type="evidence" value="ECO:0007669"/>
    <property type="project" value="UniProtKB-KW"/>
</dbReference>
<dbReference type="STRING" id="657014.SAMN04488092_106181"/>
<evidence type="ECO:0000313" key="2">
    <source>
        <dbReference type="Proteomes" id="UP000198634"/>
    </source>
</evidence>
<accession>A0A1H9FRA3</accession>
<dbReference type="Proteomes" id="UP000198634">
    <property type="component" value="Unassembled WGS sequence"/>
</dbReference>
<proteinExistence type="predicted"/>
<dbReference type="AlphaFoldDB" id="A0A1H9FRA3"/>
<keyword evidence="2" id="KW-1185">Reference proteome</keyword>
<protein>
    <submittedName>
        <fullName evidence="1">Glycosyl transferase family 2</fullName>
    </submittedName>
</protein>